<keyword evidence="2" id="KW-0808">Transferase</keyword>
<accession>A0A2T1HUL1</accession>
<organism evidence="6 7">
    <name type="scientific">Alsobacter soli</name>
    <dbReference type="NCBI Taxonomy" id="2109933"/>
    <lineage>
        <taxon>Bacteria</taxon>
        <taxon>Pseudomonadati</taxon>
        <taxon>Pseudomonadota</taxon>
        <taxon>Alphaproteobacteria</taxon>
        <taxon>Hyphomicrobiales</taxon>
        <taxon>Alsobacteraceae</taxon>
        <taxon>Alsobacter</taxon>
    </lineage>
</organism>
<feature type="domain" description="Chalcone/stilbene synthase C-terminal" evidence="5">
    <location>
        <begin position="222"/>
        <end position="351"/>
    </location>
</feature>
<dbReference type="Pfam" id="PF00195">
    <property type="entry name" value="Chal_sti_synt_N"/>
    <property type="match status" value="1"/>
</dbReference>
<protein>
    <submittedName>
        <fullName evidence="6">Type III polyketide synthase</fullName>
    </submittedName>
</protein>
<dbReference type="GO" id="GO:0030639">
    <property type="term" value="P:polyketide biosynthetic process"/>
    <property type="evidence" value="ECO:0007669"/>
    <property type="project" value="TreeGrafter"/>
</dbReference>
<evidence type="ECO:0000256" key="2">
    <source>
        <dbReference type="ARBA" id="ARBA00022679"/>
    </source>
</evidence>
<evidence type="ECO:0000259" key="5">
    <source>
        <dbReference type="Pfam" id="PF02797"/>
    </source>
</evidence>
<dbReference type="OrthoDB" id="9786288at2"/>
<gene>
    <name evidence="6" type="ORF">SLNSH_08970</name>
</gene>
<dbReference type="GO" id="GO:0016747">
    <property type="term" value="F:acyltransferase activity, transferring groups other than amino-acyl groups"/>
    <property type="evidence" value="ECO:0007669"/>
    <property type="project" value="InterPro"/>
</dbReference>
<keyword evidence="7" id="KW-1185">Reference proteome</keyword>
<evidence type="ECO:0000313" key="7">
    <source>
        <dbReference type="Proteomes" id="UP000239772"/>
    </source>
</evidence>
<evidence type="ECO:0000259" key="4">
    <source>
        <dbReference type="Pfam" id="PF00195"/>
    </source>
</evidence>
<dbReference type="AlphaFoldDB" id="A0A2T1HUL1"/>
<dbReference type="InterPro" id="IPR001099">
    <property type="entry name" value="Chalcone/stilbene_synt_N"/>
</dbReference>
<dbReference type="InterPro" id="IPR011141">
    <property type="entry name" value="Polyketide_synthase_type-III"/>
</dbReference>
<sequence>MPAYINAIATAVPPHDVHDVYLRFAERRLPAREANLFRRMAERAGIAHRYSVLAPAETGDALDREGLFAPGGFAGTARRMAVFAREAPVLAEAAVAGLDAGAQRSGVTHLVLATCTGFVAPGVDQILCERLGLGPDVERTVVGFMGCAAAVNALRVAHHIVRSEPDATVLVVNVELCTLHLQDTVDLEATLMAMLFGDGASAAIVSARPEGLLLRDFRSVTIPGSEDLITWRIGNAGFDMALSGEVPARIESALRHEPARAGQGLLRGDGPGDVSLWAVHAGGRTILDAVQHGLALPGDALVRSRGVLRDYGNMSSPTLMFVLERMLREGGESAPGFAMAFGPGLVAETFRFERLAAAGRMQAAA</sequence>
<dbReference type="PIRSF" id="PIRSF000451">
    <property type="entry name" value="PKS_III"/>
    <property type="match status" value="1"/>
</dbReference>
<name>A0A2T1HUL1_9HYPH</name>
<evidence type="ECO:0000256" key="3">
    <source>
        <dbReference type="PIRSR" id="PIRSR000451-1"/>
    </source>
</evidence>
<comment type="caution">
    <text evidence="6">The sequence shown here is derived from an EMBL/GenBank/DDBJ whole genome shotgun (WGS) entry which is preliminary data.</text>
</comment>
<dbReference type="InterPro" id="IPR016039">
    <property type="entry name" value="Thiolase-like"/>
</dbReference>
<dbReference type="InterPro" id="IPR012328">
    <property type="entry name" value="Chalcone/stilbene_synt_C"/>
</dbReference>
<dbReference type="PANTHER" id="PTHR11877">
    <property type="entry name" value="HYDROXYMETHYLGLUTARYL-COA SYNTHASE"/>
    <property type="match status" value="1"/>
</dbReference>
<comment type="similarity">
    <text evidence="1">Belongs to the thiolase-like superfamily. Chalcone/stilbene synthases family.</text>
</comment>
<feature type="active site" description="Acyl-thioester intermediate" evidence="3">
    <location>
        <position position="147"/>
    </location>
</feature>
<evidence type="ECO:0000313" key="6">
    <source>
        <dbReference type="EMBL" id="PSC05324.1"/>
    </source>
</evidence>
<dbReference type="Gene3D" id="3.40.47.10">
    <property type="match status" value="2"/>
</dbReference>
<dbReference type="PANTHER" id="PTHR11877:SF46">
    <property type="entry name" value="TYPE III POLYKETIDE SYNTHASE A"/>
    <property type="match status" value="1"/>
</dbReference>
<dbReference type="Proteomes" id="UP000239772">
    <property type="component" value="Unassembled WGS sequence"/>
</dbReference>
<dbReference type="RefSeq" id="WP_106336334.1">
    <property type="nucleotide sequence ID" value="NZ_PVZS01000008.1"/>
</dbReference>
<dbReference type="CDD" id="cd00831">
    <property type="entry name" value="CHS_like"/>
    <property type="match status" value="1"/>
</dbReference>
<dbReference type="Pfam" id="PF02797">
    <property type="entry name" value="Chal_sti_synt_C"/>
    <property type="match status" value="1"/>
</dbReference>
<feature type="domain" description="Chalcone/stilbene synthase N-terminal" evidence="4">
    <location>
        <begin position="5"/>
        <end position="209"/>
    </location>
</feature>
<dbReference type="EMBL" id="PVZS01000008">
    <property type="protein sequence ID" value="PSC05324.1"/>
    <property type="molecule type" value="Genomic_DNA"/>
</dbReference>
<dbReference type="SUPFAM" id="SSF53901">
    <property type="entry name" value="Thiolase-like"/>
    <property type="match status" value="2"/>
</dbReference>
<proteinExistence type="inferred from homology"/>
<reference evidence="7" key="1">
    <citation type="submission" date="2018-03" db="EMBL/GenBank/DDBJ databases">
        <authorList>
            <person name="Sun L."/>
            <person name="Liu H."/>
            <person name="Chen W."/>
            <person name="Huang K."/>
            <person name="Liu W."/>
            <person name="Gao X."/>
        </authorList>
    </citation>
    <scope>NUCLEOTIDE SEQUENCE [LARGE SCALE GENOMIC DNA]</scope>
    <source>
        <strain evidence="7">SH9</strain>
    </source>
</reference>
<evidence type="ECO:0000256" key="1">
    <source>
        <dbReference type="ARBA" id="ARBA00005531"/>
    </source>
</evidence>